<name>A0ABU9X4P4_9GAMM</name>
<evidence type="ECO:0000313" key="2">
    <source>
        <dbReference type="Proteomes" id="UP001461960"/>
    </source>
</evidence>
<dbReference type="EMBL" id="JBDGHN010000002">
    <property type="protein sequence ID" value="MEN2750337.1"/>
    <property type="molecule type" value="Genomic_DNA"/>
</dbReference>
<dbReference type="Proteomes" id="UP001461960">
    <property type="component" value="Unassembled WGS sequence"/>
</dbReference>
<gene>
    <name evidence="1" type="ORF">AAIR29_01690</name>
</gene>
<sequence length="277" mass="31409">MLHTSQPTDSLYDNIYHSISDFDFNIATDENMISALAFASLPLVIQESLLQSERIILIANNPSIDTASLEALLRPTDMLVLFNDFIHADFFAHHPLAKGLPKLLFFRQIGDSKLHFGLPPRSNNLTAMLDMAKQAPLGILFGNTDYKFPLPSDDPSPHDDPITVDRVLEISEAPDKLLRSDEYCRVLSEQHEVVADYPIFADIHSSAPTSGFLLYRLLLSARLHIQQKQNVETPLSIIMLGFNNDDKTAHFWEGHNWAFERQELATPPRDVEIIRQY</sequence>
<dbReference type="RefSeq" id="WP_299217236.1">
    <property type="nucleotide sequence ID" value="NZ_JBDGHN010000002.1"/>
</dbReference>
<proteinExistence type="predicted"/>
<reference evidence="1 2" key="1">
    <citation type="submission" date="2024-05" db="EMBL/GenBank/DDBJ databases">
        <authorList>
            <person name="Kim H.-Y."/>
            <person name="Kim E."/>
            <person name="Cai Y."/>
            <person name="Yang S.-M."/>
            <person name="Lee W."/>
        </authorList>
    </citation>
    <scope>NUCLEOTIDE SEQUENCE [LARGE SCALE GENOMIC DNA]</scope>
    <source>
        <strain evidence="1 2">FBL11</strain>
    </source>
</reference>
<organism evidence="1 2">
    <name type="scientific">Psychrobacter saeujeotis</name>
    <dbReference type="NCBI Taxonomy" id="3143436"/>
    <lineage>
        <taxon>Bacteria</taxon>
        <taxon>Pseudomonadati</taxon>
        <taxon>Pseudomonadota</taxon>
        <taxon>Gammaproteobacteria</taxon>
        <taxon>Moraxellales</taxon>
        <taxon>Moraxellaceae</taxon>
        <taxon>Psychrobacter</taxon>
    </lineage>
</organism>
<keyword evidence="2" id="KW-1185">Reference proteome</keyword>
<comment type="caution">
    <text evidence="1">The sequence shown here is derived from an EMBL/GenBank/DDBJ whole genome shotgun (WGS) entry which is preliminary data.</text>
</comment>
<evidence type="ECO:0000313" key="1">
    <source>
        <dbReference type="EMBL" id="MEN2750337.1"/>
    </source>
</evidence>
<accession>A0ABU9X4P4</accession>
<protein>
    <submittedName>
        <fullName evidence="1">Uncharacterized protein</fullName>
    </submittedName>
</protein>